<organism evidence="3 4">
    <name type="scientific">Leishmania panamensis</name>
    <dbReference type="NCBI Taxonomy" id="5679"/>
    <lineage>
        <taxon>Eukaryota</taxon>
        <taxon>Discoba</taxon>
        <taxon>Euglenozoa</taxon>
        <taxon>Kinetoplastea</taxon>
        <taxon>Metakinetoplastina</taxon>
        <taxon>Trypanosomatida</taxon>
        <taxon>Trypanosomatidae</taxon>
        <taxon>Leishmaniinae</taxon>
        <taxon>Leishmania</taxon>
        <taxon>Leishmania guyanensis species complex</taxon>
    </lineage>
</organism>
<keyword evidence="4" id="KW-1185">Reference proteome</keyword>
<proteinExistence type="predicted"/>
<dbReference type="GeneID" id="22577827"/>
<keyword evidence="2" id="KW-0732">Signal</keyword>
<protein>
    <submittedName>
        <fullName evidence="3">Uncharacterized protein</fullName>
    </submittedName>
</protein>
<feature type="chain" id="PRO_5001839116" evidence="2">
    <location>
        <begin position="19"/>
        <end position="1142"/>
    </location>
</feature>
<evidence type="ECO:0000313" key="4">
    <source>
        <dbReference type="Proteomes" id="UP000063063"/>
    </source>
</evidence>
<dbReference type="Proteomes" id="UP000063063">
    <property type="component" value="Chromosome 32"/>
</dbReference>
<dbReference type="KEGG" id="lpan:LPMP_320860"/>
<dbReference type="VEuPathDB" id="TriTrypDB:LPAL13_320013600"/>
<evidence type="ECO:0000313" key="3">
    <source>
        <dbReference type="EMBL" id="AIO00973.1"/>
    </source>
</evidence>
<dbReference type="VEuPathDB" id="TriTrypDB:LPMP_320860"/>
<evidence type="ECO:0000256" key="1">
    <source>
        <dbReference type="SAM" id="MobiDB-lite"/>
    </source>
</evidence>
<feature type="signal peptide" evidence="2">
    <location>
        <begin position="1"/>
        <end position="18"/>
    </location>
</feature>
<dbReference type="eggNOG" id="ENOG502SIMR">
    <property type="taxonomic scope" value="Eukaryota"/>
</dbReference>
<dbReference type="EMBL" id="CP009401">
    <property type="protein sequence ID" value="AIO00973.1"/>
    <property type="molecule type" value="Genomic_DNA"/>
</dbReference>
<feature type="region of interest" description="Disordered" evidence="1">
    <location>
        <begin position="695"/>
        <end position="718"/>
    </location>
</feature>
<reference evidence="3 4" key="1">
    <citation type="journal article" date="2015" name="Sci. Rep.">
        <title>The genome of Leishmania panamensis: insights into genomics of the L. (Viannia) subgenus.</title>
        <authorList>
            <person name="Llanes A."/>
            <person name="Restrepo C.M."/>
            <person name="Vecchio G.D."/>
            <person name="Anguizola F.J."/>
            <person name="Lleonart R."/>
        </authorList>
    </citation>
    <scope>NUCLEOTIDE SEQUENCE [LARGE SCALE GENOMIC DNA]</scope>
    <source>
        <strain evidence="3 4">MHOM/PA/94/PSC-1</strain>
    </source>
</reference>
<accession>A0A088RXT0</accession>
<evidence type="ECO:0000256" key="2">
    <source>
        <dbReference type="SAM" id="SignalP"/>
    </source>
</evidence>
<sequence>MRLGAHGWCLVCVYSGAAMRWLSTHTSHQVAALSYLLRDPREFPVVIVAGRSFSACTTLYRTLPTATYTAYNSETALDRGTAERSATYPDLPHSSSVRLVPHTSAFLGPELCEERDAYLDIMQGAAEPVGAVDTDPLLDADDGDAAALDKSGRIARDTRDEEEMRRSIASSFTEHFLSSIDDTWHPQSTYRSGGETAPMQASGELYARLVPHGGFHGIDSDFLVSRHDVKRGALVPRVHWVVSRWLTDYKVDVRKAIDAWSSVLSHSRPGEVASLVLFVNVEVVDIDALIGIGGGHRLQTGLNLKCCATVNTRLRLASPPPCGCAACSAVWWPLSARSSLWVSLHPLHAQATIFAEASFACASSAEATGATALARREGMQIGAAAGLPRRRRHVEVAIVNCWDTANREAEGGHATHFIALTASAFRHLFSVVPTDLQTHDHRPRPGHGHLQRIPDPLPKWQWVLHKDSSPCAVPPSGAMLSRALPYLVVSDAEEQQREHQRAMRRNAVDAATLQSLNSGVLSAGLSTAVCDPTSAPLPSPRYFTTLISDVGSLLACDGCLSDLFVLEFQPALLEAEEGLHYQRLMRTKIPRSDTGSTLRRYHARLELLSAAEKYVASALPSTSLTRDFLNRAMGFLYNCGRGRGVLAWPLIDPAEGRRCLRLGFTLSYEFHTNPLFFFQHLRGAARAGRAGEARMYRPSSGDDLVSSPSAAGPGESQPPLAIETVKEVICYILMNMRRLGWVLVWQEDHHRWPTAVPPPHMHPNTNTLPFDVSLRRYPDLGLQARIAASLEKWRQEQLRHSSKRYDVDVSAKALKAPASHQMVEPARMAAEGAVTASPYTSLDVWQAALIPEDAGVYLWEGQTVFLDDGRPGVIVEFRPPPEELFTPVEHHPTEAKRTYWREQQLLHADFIRFYRWRCHCCAAAHPRHITAAFTSLPHYVRAREMARFPVVKLLHASATGKRLLVQVLPRRTMWYHIAYPRVRVVSAAEQKRWHEAHGQTVFAESELQDEVRLLSATGVDGRSASSVMLLRLPLSPFRIEVAASLFVSRVMELSKLPGGYEAQHALWHATSPNTRRAVLQRLHTKWAIHHGNTIEKYGSAAQRLRAAQRLGHISWRSFAAQHHSTAALCFAGSTARHDAALL</sequence>
<dbReference type="RefSeq" id="XP_010701773.1">
    <property type="nucleotide sequence ID" value="XM_010703471.1"/>
</dbReference>
<gene>
    <name evidence="3" type="ORF">LPMP_320860</name>
</gene>
<dbReference type="AlphaFoldDB" id="A0A088RXT0"/>
<name>A0A088RXT0_LEIPA</name>
<dbReference type="OrthoDB" id="273330at2759"/>